<name>A0A7J8GTF2_MOLMO</name>
<organism evidence="2 3">
    <name type="scientific">Molossus molossus</name>
    <name type="common">Pallas' mastiff bat</name>
    <name type="synonym">Vespertilio molossus</name>
    <dbReference type="NCBI Taxonomy" id="27622"/>
    <lineage>
        <taxon>Eukaryota</taxon>
        <taxon>Metazoa</taxon>
        <taxon>Chordata</taxon>
        <taxon>Craniata</taxon>
        <taxon>Vertebrata</taxon>
        <taxon>Euteleostomi</taxon>
        <taxon>Mammalia</taxon>
        <taxon>Eutheria</taxon>
        <taxon>Laurasiatheria</taxon>
        <taxon>Chiroptera</taxon>
        <taxon>Yangochiroptera</taxon>
        <taxon>Molossidae</taxon>
        <taxon>Molossus</taxon>
    </lineage>
</organism>
<protein>
    <submittedName>
        <fullName evidence="2">Sorting nexin 14</fullName>
    </submittedName>
</protein>
<dbReference type="EMBL" id="JACASF010000008">
    <property type="protein sequence ID" value="KAF6463188.1"/>
    <property type="molecule type" value="Genomic_DNA"/>
</dbReference>
<dbReference type="PANTHER" id="PTHR22775:SF44">
    <property type="entry name" value="SORTING NEXIN-14"/>
    <property type="match status" value="1"/>
</dbReference>
<dbReference type="GO" id="GO:0005770">
    <property type="term" value="C:late endosome"/>
    <property type="evidence" value="ECO:0007669"/>
    <property type="project" value="TreeGrafter"/>
</dbReference>
<dbReference type="Pfam" id="PF08628">
    <property type="entry name" value="Nexin_C"/>
    <property type="match status" value="1"/>
</dbReference>
<dbReference type="Proteomes" id="UP000550707">
    <property type="component" value="Unassembled WGS sequence"/>
</dbReference>
<dbReference type="AlphaFoldDB" id="A0A7J8GTF2"/>
<keyword evidence="3" id="KW-1185">Reference proteome</keyword>
<dbReference type="GO" id="GO:0035091">
    <property type="term" value="F:phosphatidylinositol binding"/>
    <property type="evidence" value="ECO:0007669"/>
    <property type="project" value="TreeGrafter"/>
</dbReference>
<evidence type="ECO:0000313" key="3">
    <source>
        <dbReference type="Proteomes" id="UP000550707"/>
    </source>
</evidence>
<dbReference type="GO" id="GO:0097352">
    <property type="term" value="P:autophagosome maturation"/>
    <property type="evidence" value="ECO:0007669"/>
    <property type="project" value="TreeGrafter"/>
</dbReference>
<feature type="domain" description="Sorting nexin C-terminal" evidence="1">
    <location>
        <begin position="26"/>
        <end position="129"/>
    </location>
</feature>
<reference evidence="2 3" key="1">
    <citation type="journal article" date="2020" name="Nature">
        <title>Six reference-quality genomes reveal evolution of bat adaptations.</title>
        <authorList>
            <person name="Jebb D."/>
            <person name="Huang Z."/>
            <person name="Pippel M."/>
            <person name="Hughes G.M."/>
            <person name="Lavrichenko K."/>
            <person name="Devanna P."/>
            <person name="Winkler S."/>
            <person name="Jermiin L.S."/>
            <person name="Skirmuntt E.C."/>
            <person name="Katzourakis A."/>
            <person name="Burkitt-Gray L."/>
            <person name="Ray D.A."/>
            <person name="Sullivan K.A.M."/>
            <person name="Roscito J.G."/>
            <person name="Kirilenko B.M."/>
            <person name="Davalos L.M."/>
            <person name="Corthals A.P."/>
            <person name="Power M.L."/>
            <person name="Jones G."/>
            <person name="Ransome R.D."/>
            <person name="Dechmann D.K.N."/>
            <person name="Locatelli A.G."/>
            <person name="Puechmaille S.J."/>
            <person name="Fedrigo O."/>
            <person name="Jarvis E.D."/>
            <person name="Hiller M."/>
            <person name="Vernes S.C."/>
            <person name="Myers E.W."/>
            <person name="Teeling E.C."/>
        </authorList>
    </citation>
    <scope>NUCLEOTIDE SEQUENCE [LARGE SCALE GENOMIC DNA]</scope>
    <source>
        <strain evidence="2">MMolMol1</strain>
        <tissue evidence="2">Muscle</tissue>
    </source>
</reference>
<comment type="caution">
    <text evidence="2">The sequence shown here is derived from an EMBL/GenBank/DDBJ whole genome shotgun (WGS) entry which is preliminary data.</text>
</comment>
<accession>A0A7J8GTF2</accession>
<dbReference type="PANTHER" id="PTHR22775">
    <property type="entry name" value="SORTING NEXIN"/>
    <property type="match status" value="1"/>
</dbReference>
<proteinExistence type="predicted"/>
<dbReference type="InterPro" id="IPR013937">
    <property type="entry name" value="Sorting_nexin_C"/>
</dbReference>
<sequence>MEMMTVEGVYDYLMYVGRVVFQVPDWLHHFLMGTRILFKNTLEMYTDYYLHCKLQQLFQEHRLVSLITLLRDAVFCENTEPRSLQDKQKRAKQTFEEMMNYIPDVIVKCIGEEAKYESIRLLFDGLQQPVLNKQLTYVLLDIVIQELFPELNKVQKEVTSVTSWI</sequence>
<evidence type="ECO:0000313" key="2">
    <source>
        <dbReference type="EMBL" id="KAF6463188.1"/>
    </source>
</evidence>
<evidence type="ECO:0000259" key="1">
    <source>
        <dbReference type="Pfam" id="PF08628"/>
    </source>
</evidence>
<gene>
    <name evidence="2" type="ORF">HJG59_017116</name>
</gene>